<name>A0ABX7CAP9_9HYPH</name>
<accession>A0ABX7CAP9</accession>
<reference evidence="1 2" key="1">
    <citation type="submission" date="2021-01" db="EMBL/GenBank/DDBJ databases">
        <title>Genome seq and assembly of Devosia sp. LEGU1.</title>
        <authorList>
            <person name="Chhetri G."/>
        </authorList>
    </citation>
    <scope>NUCLEOTIDE SEQUENCE [LARGE SCALE GENOMIC DNA]</scope>
    <source>
        <strain evidence="1 2">LEGU1</strain>
    </source>
</reference>
<dbReference type="Pfam" id="PF20137">
    <property type="entry name" value="BubE"/>
    <property type="match status" value="1"/>
</dbReference>
<proteinExistence type="predicted"/>
<evidence type="ECO:0000313" key="2">
    <source>
        <dbReference type="Proteomes" id="UP000595857"/>
    </source>
</evidence>
<protein>
    <submittedName>
        <fullName evidence="1">Uncharacterized protein</fullName>
    </submittedName>
</protein>
<dbReference type="RefSeq" id="WP_201632394.1">
    <property type="nucleotide sequence ID" value="NZ_CP068046.1"/>
</dbReference>
<gene>
    <name evidence="1" type="ORF">JI748_14885</name>
</gene>
<dbReference type="Proteomes" id="UP000595857">
    <property type="component" value="Chromosome"/>
</dbReference>
<evidence type="ECO:0000313" key="1">
    <source>
        <dbReference type="EMBL" id="QQR39011.1"/>
    </source>
</evidence>
<organism evidence="1 2">
    <name type="scientific">Devosia rhizoryzae</name>
    <dbReference type="NCBI Taxonomy" id="2774137"/>
    <lineage>
        <taxon>Bacteria</taxon>
        <taxon>Pseudomonadati</taxon>
        <taxon>Pseudomonadota</taxon>
        <taxon>Alphaproteobacteria</taxon>
        <taxon>Hyphomicrobiales</taxon>
        <taxon>Devosiaceae</taxon>
        <taxon>Devosia</taxon>
    </lineage>
</organism>
<keyword evidence="2" id="KW-1185">Reference proteome</keyword>
<dbReference type="EMBL" id="CP068046">
    <property type="protein sequence ID" value="QQR39011.1"/>
    <property type="molecule type" value="Genomic_DNA"/>
</dbReference>
<dbReference type="InterPro" id="IPR045384">
    <property type="entry name" value="DUF6527"/>
</dbReference>
<sequence length="125" mass="13959">MRKIVARLLRALGVMKFDFLAETASTFPSDAGLAQGRLVVVRDGDVEKWACLTCPGGCGRTINLSLNPLRRPKWTVAIDFWRRPTLLPSVHQLNECGCHFWIKGGCIDWCQGGRPKDNSAMHGRH</sequence>